<proteinExistence type="predicted"/>
<dbReference type="Pfam" id="PF26335">
    <property type="entry name" value="ARB_00930_C"/>
    <property type="match status" value="1"/>
</dbReference>
<feature type="domain" description="Beta-lactamase-related" evidence="2">
    <location>
        <begin position="78"/>
        <end position="404"/>
    </location>
</feature>
<protein>
    <submittedName>
        <fullName evidence="4">Beta-lactamase/transpeptidase-like protein</fullName>
    </submittedName>
</protein>
<accession>A0A6A7AHG6</accession>
<dbReference type="Proteomes" id="UP000799424">
    <property type="component" value="Unassembled WGS sequence"/>
</dbReference>
<reference evidence="4" key="1">
    <citation type="journal article" date="2020" name="Stud. Mycol.">
        <title>101 Dothideomycetes genomes: a test case for predicting lifestyles and emergence of pathogens.</title>
        <authorList>
            <person name="Haridas S."/>
            <person name="Albert R."/>
            <person name="Binder M."/>
            <person name="Bloem J."/>
            <person name="Labutti K."/>
            <person name="Salamov A."/>
            <person name="Andreopoulos B."/>
            <person name="Baker S."/>
            <person name="Barry K."/>
            <person name="Bills G."/>
            <person name="Bluhm B."/>
            <person name="Cannon C."/>
            <person name="Castanera R."/>
            <person name="Culley D."/>
            <person name="Daum C."/>
            <person name="Ezra D."/>
            <person name="Gonzalez J."/>
            <person name="Henrissat B."/>
            <person name="Kuo A."/>
            <person name="Liang C."/>
            <person name="Lipzen A."/>
            <person name="Lutzoni F."/>
            <person name="Magnuson J."/>
            <person name="Mondo S."/>
            <person name="Nolan M."/>
            <person name="Ohm R."/>
            <person name="Pangilinan J."/>
            <person name="Park H.-J."/>
            <person name="Ramirez L."/>
            <person name="Alfaro M."/>
            <person name="Sun H."/>
            <person name="Tritt A."/>
            <person name="Yoshinaga Y."/>
            <person name="Zwiers L.-H."/>
            <person name="Turgeon B."/>
            <person name="Goodwin S."/>
            <person name="Spatafora J."/>
            <person name="Crous P."/>
            <person name="Grigoriev I."/>
        </authorList>
    </citation>
    <scope>NUCLEOTIDE SEQUENCE</scope>
    <source>
        <strain evidence="4">CBS 113818</strain>
    </source>
</reference>
<feature type="signal peptide" evidence="1">
    <location>
        <begin position="1"/>
        <end position="19"/>
    </location>
</feature>
<sequence length="551" mass="58467">MRPSFVLSCAFVGLASATAYCPLLGPVFPAPKSLFTSAPFQASLKSLEASLVEAFSTGNSSNGPVNSNDTYSIQIFSTKDERPLFDFHRRGADLVGEKTINGDSIYRIASTTKLITVYMMLLQAGDGIFNDPVTKHLPELAGQGYWDEITIGTLAGNMGGIVSDIYNVDSLTGGGLGAAFPDAFPPLNGDEMSPCTYGESGCTRKVILDHVTKRRQVFLPNSTPGYTNMAFAILTLVLESITGLSYADSLRKLLVAPLKLTGTTSSTPLNASRGVIVGDETASQWDLILDDAGTGMGAMFSTANDMSKIGRGVLASTFLPTNTTRAWLKPTSHTSSLIGAIGRPWEIYRATLGPSEHNRVVDMFTKGGNVGGFGANLVLVPDYDVGFVALMAGRRGTVSVAVANIIAEELLPALEEAARIEADNAFAGAYRGSDGLNSSLVLSSKTGVPGLAIDSWISNGTDILRDVYGSPKSFELYPTNILSEDGKRYSWRSTFLSSGGSGPFSACPSWGGLDRPTYGVYGLDEFVFHVDESGKATAVEPKALKIVLERV</sequence>
<evidence type="ECO:0000259" key="2">
    <source>
        <dbReference type="Pfam" id="PF00144"/>
    </source>
</evidence>
<dbReference type="OrthoDB" id="10250282at2759"/>
<evidence type="ECO:0000259" key="3">
    <source>
        <dbReference type="Pfam" id="PF26335"/>
    </source>
</evidence>
<dbReference type="InterPro" id="IPR058664">
    <property type="entry name" value="ARB_00930-like_C"/>
</dbReference>
<dbReference type="EMBL" id="MU006217">
    <property type="protein sequence ID" value="KAF2832750.1"/>
    <property type="molecule type" value="Genomic_DNA"/>
</dbReference>
<evidence type="ECO:0000313" key="5">
    <source>
        <dbReference type="Proteomes" id="UP000799424"/>
    </source>
</evidence>
<dbReference type="InterPro" id="IPR051478">
    <property type="entry name" value="Beta-lactamase-like_AB/R"/>
</dbReference>
<evidence type="ECO:0000256" key="1">
    <source>
        <dbReference type="SAM" id="SignalP"/>
    </source>
</evidence>
<dbReference type="InterPro" id="IPR001466">
    <property type="entry name" value="Beta-lactam-related"/>
</dbReference>
<keyword evidence="1" id="KW-0732">Signal</keyword>
<dbReference type="Gene3D" id="3.40.710.10">
    <property type="entry name" value="DD-peptidase/beta-lactamase superfamily"/>
    <property type="match status" value="1"/>
</dbReference>
<dbReference type="Pfam" id="PF00144">
    <property type="entry name" value="Beta-lactamase"/>
    <property type="match status" value="1"/>
</dbReference>
<name>A0A6A7AHG6_9PLEO</name>
<evidence type="ECO:0000313" key="4">
    <source>
        <dbReference type="EMBL" id="KAF2832750.1"/>
    </source>
</evidence>
<dbReference type="SUPFAM" id="SSF56601">
    <property type="entry name" value="beta-lactamase/transpeptidase-like"/>
    <property type="match status" value="1"/>
</dbReference>
<dbReference type="PANTHER" id="PTHR22935">
    <property type="entry name" value="PENICILLIN-BINDING PROTEIN"/>
    <property type="match status" value="1"/>
</dbReference>
<organism evidence="4 5">
    <name type="scientific">Ophiobolus disseminans</name>
    <dbReference type="NCBI Taxonomy" id="1469910"/>
    <lineage>
        <taxon>Eukaryota</taxon>
        <taxon>Fungi</taxon>
        <taxon>Dikarya</taxon>
        <taxon>Ascomycota</taxon>
        <taxon>Pezizomycotina</taxon>
        <taxon>Dothideomycetes</taxon>
        <taxon>Pleosporomycetidae</taxon>
        <taxon>Pleosporales</taxon>
        <taxon>Pleosporineae</taxon>
        <taxon>Phaeosphaeriaceae</taxon>
        <taxon>Ophiobolus</taxon>
    </lineage>
</organism>
<gene>
    <name evidence="4" type="ORF">CC86DRAFT_341440</name>
</gene>
<feature type="domain" description="Beta-lactamase-like ARB-00930-like C-terminal" evidence="3">
    <location>
        <begin position="418"/>
        <end position="551"/>
    </location>
</feature>
<dbReference type="PANTHER" id="PTHR22935:SF97">
    <property type="entry name" value="BETA-LACTAMASE-RELATED DOMAIN-CONTAINING PROTEIN"/>
    <property type="match status" value="1"/>
</dbReference>
<dbReference type="AlphaFoldDB" id="A0A6A7AHG6"/>
<keyword evidence="5" id="KW-1185">Reference proteome</keyword>
<feature type="chain" id="PRO_5025534173" evidence="1">
    <location>
        <begin position="20"/>
        <end position="551"/>
    </location>
</feature>
<dbReference type="InterPro" id="IPR012338">
    <property type="entry name" value="Beta-lactam/transpept-like"/>
</dbReference>